<dbReference type="EMBL" id="JAHRIP010054073">
    <property type="protein sequence ID" value="MEQ2301665.1"/>
    <property type="molecule type" value="Genomic_DNA"/>
</dbReference>
<protein>
    <submittedName>
        <fullName evidence="2">Uncharacterized protein</fullName>
    </submittedName>
</protein>
<gene>
    <name evidence="2" type="ORF">AMECASPLE_038394</name>
</gene>
<feature type="compositionally biased region" description="Low complexity" evidence="1">
    <location>
        <begin position="36"/>
        <end position="47"/>
    </location>
</feature>
<evidence type="ECO:0000256" key="1">
    <source>
        <dbReference type="SAM" id="MobiDB-lite"/>
    </source>
</evidence>
<name>A0ABV0Z718_9TELE</name>
<evidence type="ECO:0000313" key="3">
    <source>
        <dbReference type="Proteomes" id="UP001469553"/>
    </source>
</evidence>
<sequence>MQHSLEKNICSAMVRVKRVNRQAEEKRNACQDDEQATASSISSTSSSEIPIRIPVITYSTDDEDQTSATTAGPAYFIVNTHPSHMPGEHWLALTLDENGEASFFDSYGSLRISSSTRQAS</sequence>
<dbReference type="Proteomes" id="UP001469553">
    <property type="component" value="Unassembled WGS sequence"/>
</dbReference>
<reference evidence="2 3" key="1">
    <citation type="submission" date="2021-06" db="EMBL/GenBank/DDBJ databases">
        <authorList>
            <person name="Palmer J.M."/>
        </authorList>
    </citation>
    <scope>NUCLEOTIDE SEQUENCE [LARGE SCALE GENOMIC DNA]</scope>
    <source>
        <strain evidence="2 3">AS_MEX2019</strain>
        <tissue evidence="2">Muscle</tissue>
    </source>
</reference>
<accession>A0ABV0Z718</accession>
<proteinExistence type="predicted"/>
<keyword evidence="3" id="KW-1185">Reference proteome</keyword>
<feature type="region of interest" description="Disordered" evidence="1">
    <location>
        <begin position="22"/>
        <end position="47"/>
    </location>
</feature>
<organism evidence="2 3">
    <name type="scientific">Ameca splendens</name>
    <dbReference type="NCBI Taxonomy" id="208324"/>
    <lineage>
        <taxon>Eukaryota</taxon>
        <taxon>Metazoa</taxon>
        <taxon>Chordata</taxon>
        <taxon>Craniata</taxon>
        <taxon>Vertebrata</taxon>
        <taxon>Euteleostomi</taxon>
        <taxon>Actinopterygii</taxon>
        <taxon>Neopterygii</taxon>
        <taxon>Teleostei</taxon>
        <taxon>Neoteleostei</taxon>
        <taxon>Acanthomorphata</taxon>
        <taxon>Ovalentaria</taxon>
        <taxon>Atherinomorphae</taxon>
        <taxon>Cyprinodontiformes</taxon>
        <taxon>Goodeidae</taxon>
        <taxon>Ameca</taxon>
    </lineage>
</organism>
<evidence type="ECO:0000313" key="2">
    <source>
        <dbReference type="EMBL" id="MEQ2301665.1"/>
    </source>
</evidence>
<dbReference type="Gene3D" id="3.40.395.10">
    <property type="entry name" value="Adenoviral Proteinase, Chain A"/>
    <property type="match status" value="1"/>
</dbReference>
<comment type="caution">
    <text evidence="2">The sequence shown here is derived from an EMBL/GenBank/DDBJ whole genome shotgun (WGS) entry which is preliminary data.</text>
</comment>